<evidence type="ECO:0000256" key="9">
    <source>
        <dbReference type="ARBA" id="ARBA00023136"/>
    </source>
</evidence>
<accession>A0A146G8D2</accession>
<evidence type="ECO:0000256" key="11">
    <source>
        <dbReference type="ARBA" id="ARBA00023444"/>
    </source>
</evidence>
<keyword evidence="2" id="KW-1003">Cell membrane</keyword>
<evidence type="ECO:0000256" key="7">
    <source>
        <dbReference type="ARBA" id="ARBA00023004"/>
    </source>
</evidence>
<keyword evidence="4" id="KW-0479">Metal-binding</keyword>
<dbReference type="STRING" id="690879.TSACC_21351"/>
<evidence type="ECO:0000256" key="3">
    <source>
        <dbReference type="ARBA" id="ARBA00022692"/>
    </source>
</evidence>
<evidence type="ECO:0000256" key="5">
    <source>
        <dbReference type="ARBA" id="ARBA00022989"/>
    </source>
</evidence>
<dbReference type="InterPro" id="IPR003780">
    <property type="entry name" value="COX15/CtaA_fam"/>
</dbReference>
<dbReference type="PANTHER" id="PTHR35457">
    <property type="entry name" value="HEME A SYNTHASE"/>
    <property type="match status" value="1"/>
</dbReference>
<keyword evidence="6" id="KW-0560">Oxidoreductase</keyword>
<comment type="caution">
    <text evidence="13">The sequence shown here is derived from an EMBL/GenBank/DDBJ whole genome shotgun (WGS) entry which is preliminary data.</text>
</comment>
<dbReference type="PANTHER" id="PTHR35457:SF1">
    <property type="entry name" value="HEME A SYNTHASE"/>
    <property type="match status" value="1"/>
</dbReference>
<evidence type="ECO:0000256" key="4">
    <source>
        <dbReference type="ARBA" id="ARBA00022723"/>
    </source>
</evidence>
<evidence type="ECO:0000256" key="6">
    <source>
        <dbReference type="ARBA" id="ARBA00023002"/>
    </source>
</evidence>
<dbReference type="Proteomes" id="UP000076023">
    <property type="component" value="Unassembled WGS sequence"/>
</dbReference>
<keyword evidence="8" id="KW-0350">Heme biosynthesis</keyword>
<feature type="transmembrane region" description="Helical" evidence="12">
    <location>
        <begin position="99"/>
        <end position="115"/>
    </location>
</feature>
<feature type="transmembrane region" description="Helical" evidence="12">
    <location>
        <begin position="74"/>
        <end position="92"/>
    </location>
</feature>
<evidence type="ECO:0000256" key="1">
    <source>
        <dbReference type="ARBA" id="ARBA00004141"/>
    </source>
</evidence>
<evidence type="ECO:0000256" key="2">
    <source>
        <dbReference type="ARBA" id="ARBA00022475"/>
    </source>
</evidence>
<evidence type="ECO:0000313" key="13">
    <source>
        <dbReference type="EMBL" id="GAT32948.1"/>
    </source>
</evidence>
<evidence type="ECO:0000256" key="12">
    <source>
        <dbReference type="SAM" id="Phobius"/>
    </source>
</evidence>
<dbReference type="GO" id="GO:0016491">
    <property type="term" value="F:oxidoreductase activity"/>
    <property type="evidence" value="ECO:0007669"/>
    <property type="project" value="UniProtKB-KW"/>
</dbReference>
<comment type="pathway">
    <text evidence="11">Porphyrin-containing compound metabolism.</text>
</comment>
<feature type="transmembrane region" description="Helical" evidence="12">
    <location>
        <begin position="177"/>
        <end position="197"/>
    </location>
</feature>
<keyword evidence="7" id="KW-0408">Iron</keyword>
<feature type="transmembrane region" description="Helical" evidence="12">
    <location>
        <begin position="289"/>
        <end position="310"/>
    </location>
</feature>
<keyword evidence="5 12" id="KW-1133">Transmembrane helix</keyword>
<feature type="transmembrane region" description="Helical" evidence="12">
    <location>
        <begin position="121"/>
        <end position="138"/>
    </location>
</feature>
<feature type="transmembrane region" description="Helical" evidence="12">
    <location>
        <begin position="12"/>
        <end position="29"/>
    </location>
</feature>
<evidence type="ECO:0000256" key="8">
    <source>
        <dbReference type="ARBA" id="ARBA00023133"/>
    </source>
</evidence>
<dbReference type="OrthoDB" id="128939at2"/>
<dbReference type="AlphaFoldDB" id="A0A146G8D2"/>
<keyword evidence="10" id="KW-1015">Disulfide bond</keyword>
<dbReference type="InterPro" id="IPR050450">
    <property type="entry name" value="COX15/CtaA_HemeA_synthase"/>
</dbReference>
<dbReference type="GO" id="GO:0006784">
    <property type="term" value="P:heme A biosynthetic process"/>
    <property type="evidence" value="ECO:0007669"/>
    <property type="project" value="InterPro"/>
</dbReference>
<dbReference type="EMBL" id="BDCO01000002">
    <property type="protein sequence ID" value="GAT32948.1"/>
    <property type="molecule type" value="Genomic_DNA"/>
</dbReference>
<comment type="subcellular location">
    <subcellularLocation>
        <location evidence="1">Membrane</location>
        <topology evidence="1">Multi-pass membrane protein</topology>
    </subcellularLocation>
</comment>
<keyword evidence="3 12" id="KW-0812">Transmembrane</keyword>
<reference evidence="14" key="1">
    <citation type="journal article" date="2017" name="Genome Announc.">
        <title>Draft Genome Sequence of Terrimicrobium sacchariphilum NM-5T, a Facultative Anaerobic Soil Bacterium of the Class Spartobacteria.</title>
        <authorList>
            <person name="Qiu Y.L."/>
            <person name="Tourlousse D.M."/>
            <person name="Matsuura N."/>
            <person name="Ohashi A."/>
            <person name="Sekiguchi Y."/>
        </authorList>
    </citation>
    <scope>NUCLEOTIDE SEQUENCE [LARGE SCALE GENOMIC DNA]</scope>
    <source>
        <strain evidence="14">NM-5</strain>
    </source>
</reference>
<name>A0A146G8D2_TERSA</name>
<feature type="transmembrane region" description="Helical" evidence="12">
    <location>
        <begin position="150"/>
        <end position="171"/>
    </location>
</feature>
<feature type="transmembrane region" description="Helical" evidence="12">
    <location>
        <begin position="322"/>
        <end position="341"/>
    </location>
</feature>
<sequence>MKKNTWTFSDSFIHGWAILTAFVTLILIWSGGLVTSKGVGMSVPDWPNTYGYNMFAFPISRWVGGIFYEHGHRLIATGVGVLTTVLAACLWGRETTGKIKAFGISAIIFIVLLLGVREMPVYLTCAVLALPMIAFGIVKFCRNPRQLRWLGVAVFSAVILQGVLGGLRVVWFKDQIGIFHGLLAQAFLLTLAILAVLTSRAFREGRWVAYMPDRTLAYITLATTVLIYFQLGLGATMRHEHIGLSIPDFPLAYGRVIPDTSAEAMAQINAGRVQAGQPQTTAFQVWVQMVHRLTAVCILVGITMVFSRAWRTRQAAPIRRWSAVWLTLVVVQVCLGAWTIWSNKAADIATGHVAVGALILVVGGLLSLRMFCGLRTGNFAWPDAPKHPLMNAA</sequence>
<organism evidence="13 14">
    <name type="scientific">Terrimicrobium sacchariphilum</name>
    <dbReference type="NCBI Taxonomy" id="690879"/>
    <lineage>
        <taxon>Bacteria</taxon>
        <taxon>Pseudomonadati</taxon>
        <taxon>Verrucomicrobiota</taxon>
        <taxon>Terrimicrobiia</taxon>
        <taxon>Terrimicrobiales</taxon>
        <taxon>Terrimicrobiaceae</taxon>
        <taxon>Terrimicrobium</taxon>
    </lineage>
</organism>
<dbReference type="GO" id="GO:0046872">
    <property type="term" value="F:metal ion binding"/>
    <property type="evidence" value="ECO:0007669"/>
    <property type="project" value="UniProtKB-KW"/>
</dbReference>
<feature type="transmembrane region" description="Helical" evidence="12">
    <location>
        <begin position="353"/>
        <end position="372"/>
    </location>
</feature>
<dbReference type="Pfam" id="PF02628">
    <property type="entry name" value="COX15-CtaA"/>
    <property type="match status" value="1"/>
</dbReference>
<protein>
    <submittedName>
        <fullName evidence="13">Cytochrome c oxidase assembly protein subunit 15</fullName>
    </submittedName>
</protein>
<dbReference type="InParanoid" id="A0A146G8D2"/>
<evidence type="ECO:0000313" key="14">
    <source>
        <dbReference type="Proteomes" id="UP000076023"/>
    </source>
</evidence>
<feature type="transmembrane region" description="Helical" evidence="12">
    <location>
        <begin position="218"/>
        <end position="237"/>
    </location>
</feature>
<keyword evidence="9 12" id="KW-0472">Membrane</keyword>
<gene>
    <name evidence="13" type="ORF">TSACC_21351</name>
</gene>
<dbReference type="GO" id="GO:0016020">
    <property type="term" value="C:membrane"/>
    <property type="evidence" value="ECO:0007669"/>
    <property type="project" value="UniProtKB-SubCell"/>
</dbReference>
<dbReference type="RefSeq" id="WP_075078739.1">
    <property type="nucleotide sequence ID" value="NZ_BDCO01000002.1"/>
</dbReference>
<keyword evidence="14" id="KW-1185">Reference proteome</keyword>
<proteinExistence type="predicted"/>
<evidence type="ECO:0000256" key="10">
    <source>
        <dbReference type="ARBA" id="ARBA00023157"/>
    </source>
</evidence>